<accession>A0A1M6ENH0</accession>
<gene>
    <name evidence="1" type="ORF">SAMN04488513_102121</name>
</gene>
<protein>
    <submittedName>
        <fullName evidence="1">Uncharacterized protein</fullName>
    </submittedName>
</protein>
<sequence>MVLLALLITSPIWCLVFFHYLPDKAMENRLFDKGIRTTAKVEFYSMEKKSGSGKLGVFNKHNVTMANYIYYDDQNNAYKGKVKFGEFRINNDSTFLVLYLKTNPREHLVIKTEGKGILGQTRW</sequence>
<evidence type="ECO:0000313" key="1">
    <source>
        <dbReference type="EMBL" id="SHI86996.1"/>
    </source>
</evidence>
<dbReference type="Proteomes" id="UP000184543">
    <property type="component" value="Unassembled WGS sequence"/>
</dbReference>
<keyword evidence="2" id="KW-1185">Reference proteome</keyword>
<name>A0A1M6ENH0_9FLAO</name>
<evidence type="ECO:0000313" key="2">
    <source>
        <dbReference type="Proteomes" id="UP000184543"/>
    </source>
</evidence>
<dbReference type="EMBL" id="FQYU01000002">
    <property type="protein sequence ID" value="SHI86996.1"/>
    <property type="molecule type" value="Genomic_DNA"/>
</dbReference>
<reference evidence="2" key="1">
    <citation type="submission" date="2016-11" db="EMBL/GenBank/DDBJ databases">
        <authorList>
            <person name="Varghese N."/>
            <person name="Submissions S."/>
        </authorList>
    </citation>
    <scope>NUCLEOTIDE SEQUENCE [LARGE SCALE GENOMIC DNA]</scope>
    <source>
        <strain evidence="2">DSM 19858</strain>
    </source>
</reference>
<organism evidence="1 2">
    <name type="scientific">Pseudozobellia thermophila</name>
    <dbReference type="NCBI Taxonomy" id="192903"/>
    <lineage>
        <taxon>Bacteria</taxon>
        <taxon>Pseudomonadati</taxon>
        <taxon>Bacteroidota</taxon>
        <taxon>Flavobacteriia</taxon>
        <taxon>Flavobacteriales</taxon>
        <taxon>Flavobacteriaceae</taxon>
        <taxon>Pseudozobellia</taxon>
    </lineage>
</organism>
<proteinExistence type="predicted"/>
<dbReference type="AlphaFoldDB" id="A0A1M6ENH0"/>